<dbReference type="PANTHER" id="PTHR43829:SF9">
    <property type="entry name" value="AQUAPORIN-9"/>
    <property type="match status" value="1"/>
</dbReference>
<dbReference type="EMBL" id="JNBR01000008">
    <property type="protein sequence ID" value="OQS01396.1"/>
    <property type="molecule type" value="Genomic_DNA"/>
</dbReference>
<feature type="transmembrane region" description="Helical" evidence="9">
    <location>
        <begin position="124"/>
        <end position="144"/>
    </location>
</feature>
<dbReference type="GO" id="GO:0015254">
    <property type="term" value="F:glycerol channel activity"/>
    <property type="evidence" value="ECO:0007669"/>
    <property type="project" value="TreeGrafter"/>
</dbReference>
<feature type="coiled-coil region" evidence="7">
    <location>
        <begin position="449"/>
        <end position="502"/>
    </location>
</feature>
<comment type="similarity">
    <text evidence="2">Belongs to the MIP/aquaporin (TC 1.A.8) family.</text>
</comment>
<dbReference type="GO" id="GO:0015250">
    <property type="term" value="F:water channel activity"/>
    <property type="evidence" value="ECO:0007669"/>
    <property type="project" value="TreeGrafter"/>
</dbReference>
<evidence type="ECO:0000256" key="2">
    <source>
        <dbReference type="ARBA" id="ARBA00006175"/>
    </source>
</evidence>
<evidence type="ECO:0000256" key="4">
    <source>
        <dbReference type="ARBA" id="ARBA00022692"/>
    </source>
</evidence>
<comment type="caution">
    <text evidence="10">The sequence shown here is derived from an EMBL/GenBank/DDBJ whole genome shotgun (WGS) entry which is preliminary data.</text>
</comment>
<organism evidence="10 11">
    <name type="scientific">Achlya hypogyna</name>
    <name type="common">Oomycete</name>
    <name type="synonym">Protoachlya hypogyna</name>
    <dbReference type="NCBI Taxonomy" id="1202772"/>
    <lineage>
        <taxon>Eukaryota</taxon>
        <taxon>Sar</taxon>
        <taxon>Stramenopiles</taxon>
        <taxon>Oomycota</taxon>
        <taxon>Saprolegniomycetes</taxon>
        <taxon>Saprolegniales</taxon>
        <taxon>Achlyaceae</taxon>
        <taxon>Achlya</taxon>
    </lineage>
</organism>
<gene>
    <name evidence="10" type="ORF">ACHHYP_01056</name>
</gene>
<dbReference type="InterPro" id="IPR023271">
    <property type="entry name" value="Aquaporin-like"/>
</dbReference>
<accession>A0A1V9ZTQ2</accession>
<dbReference type="PANTHER" id="PTHR43829">
    <property type="entry name" value="AQUAPORIN OR AQUAGLYCEROPORIN RELATED"/>
    <property type="match status" value="1"/>
</dbReference>
<dbReference type="Pfam" id="PF00230">
    <property type="entry name" value="MIP"/>
    <property type="match status" value="1"/>
</dbReference>
<evidence type="ECO:0000313" key="10">
    <source>
        <dbReference type="EMBL" id="OQS01396.1"/>
    </source>
</evidence>
<dbReference type="AlphaFoldDB" id="A0A1V9ZTQ2"/>
<keyword evidence="7" id="KW-0175">Coiled coil</keyword>
<feature type="compositionally biased region" description="Low complexity" evidence="8">
    <location>
        <begin position="615"/>
        <end position="627"/>
    </location>
</feature>
<evidence type="ECO:0000256" key="7">
    <source>
        <dbReference type="SAM" id="Coils"/>
    </source>
</evidence>
<proteinExistence type="inferred from homology"/>
<keyword evidence="11" id="KW-1185">Reference proteome</keyword>
<comment type="subcellular location">
    <subcellularLocation>
        <location evidence="1">Membrane</location>
        <topology evidence="1">Multi-pass membrane protein</topology>
    </subcellularLocation>
</comment>
<sequence>MEMPKVLSWASSTASSFEQLSTDDVDVESDAPMPPLPVSLRRKCAAEFFGTFVLVGFGAGSVAQTALSQGLLGNYTHITLCWGIAVMLAINVAGGTSGAHLNPAFTIVFCTFYPELLPWRAAPGYCASQVLGAFCGFAAVYGMYYRAFQLYDPAFAIERSGRLFASYPQVSETLASAFVAEALCSGFFMIGAFALVDPKNPFRCKPLVPVLTGALVVGVGMAFGLTTGYALNPAIDVAGRIFSSLAGGGSDVFTAYSCYWWVPLVAPVLGGWIGQVDLRTAYAREEYVPPSQRNKEYVLQYTQELRPLTSVRPRSAGPEPSPPKAAERPISAHPRLHDKAPLEAGGVVTKADLRRKRCPDDVSDRVRQIYSDVGRTVRKAAPKRDLGEGLHETVIALKHELRQEQDRRLKVIAMKDKKLEESLALRSQHGSHQMQREMAAKERTHNHLLAKLREKLQQATSTIAAYEDTLNGLRSSTKHTHVMELEERLAQYEMELELSLGRLEAQDRLLDQYRKQIEDRSETAAHKTVKRLRTVVLSLNDDKKRLEHENRVLKECLAAERSQRRSPKKPKPPPKVAIADAPSSERWRSQSLRREIDGKLEAKNPVRPPSAGATRAAARPGSFASAAIVQRMPDIRRVATPQEELRATNADP</sequence>
<dbReference type="STRING" id="1202772.A0A1V9ZTQ2"/>
<evidence type="ECO:0000256" key="9">
    <source>
        <dbReference type="SAM" id="Phobius"/>
    </source>
</evidence>
<reference evidence="10 11" key="1">
    <citation type="journal article" date="2014" name="Genome Biol. Evol.">
        <title>The secreted proteins of Achlya hypogyna and Thraustotheca clavata identify the ancestral oomycete secretome and reveal gene acquisitions by horizontal gene transfer.</title>
        <authorList>
            <person name="Misner I."/>
            <person name="Blouin N."/>
            <person name="Leonard G."/>
            <person name="Richards T.A."/>
            <person name="Lane C.E."/>
        </authorList>
    </citation>
    <scope>NUCLEOTIDE SEQUENCE [LARGE SCALE GENOMIC DNA]</scope>
    <source>
        <strain evidence="10 11">ATCC 48635</strain>
    </source>
</reference>
<dbReference type="InterPro" id="IPR000425">
    <property type="entry name" value="MIP"/>
</dbReference>
<keyword evidence="5 9" id="KW-1133">Transmembrane helix</keyword>
<evidence type="ECO:0000256" key="6">
    <source>
        <dbReference type="ARBA" id="ARBA00023136"/>
    </source>
</evidence>
<protein>
    <submittedName>
        <fullName evidence="10">Aquaporin-7</fullName>
    </submittedName>
</protein>
<keyword evidence="6 9" id="KW-0472">Membrane</keyword>
<dbReference type="SUPFAM" id="SSF81338">
    <property type="entry name" value="Aquaporin-like"/>
    <property type="match status" value="1"/>
</dbReference>
<dbReference type="PRINTS" id="PR00783">
    <property type="entry name" value="MINTRINSICP"/>
</dbReference>
<evidence type="ECO:0000256" key="1">
    <source>
        <dbReference type="ARBA" id="ARBA00004141"/>
    </source>
</evidence>
<feature type="transmembrane region" description="Helical" evidence="9">
    <location>
        <begin position="208"/>
        <end position="231"/>
    </location>
</feature>
<dbReference type="OrthoDB" id="3222at2759"/>
<feature type="transmembrane region" description="Helical" evidence="9">
    <location>
        <begin position="46"/>
        <end position="63"/>
    </location>
</feature>
<feature type="compositionally biased region" description="Basic and acidic residues" evidence="8">
    <location>
        <begin position="583"/>
        <end position="604"/>
    </location>
</feature>
<feature type="region of interest" description="Disordered" evidence="8">
    <location>
        <begin position="309"/>
        <end position="333"/>
    </location>
</feature>
<dbReference type="Proteomes" id="UP000243579">
    <property type="component" value="Unassembled WGS sequence"/>
</dbReference>
<keyword evidence="4 9" id="KW-0812">Transmembrane</keyword>
<dbReference type="CDD" id="cd00333">
    <property type="entry name" value="MIP"/>
    <property type="match status" value="1"/>
</dbReference>
<feature type="transmembrane region" description="Helical" evidence="9">
    <location>
        <begin position="75"/>
        <end position="93"/>
    </location>
</feature>
<dbReference type="GO" id="GO:0005886">
    <property type="term" value="C:plasma membrane"/>
    <property type="evidence" value="ECO:0007669"/>
    <property type="project" value="TreeGrafter"/>
</dbReference>
<feature type="region of interest" description="Disordered" evidence="8">
    <location>
        <begin position="558"/>
        <end position="652"/>
    </location>
</feature>
<evidence type="ECO:0000313" key="11">
    <source>
        <dbReference type="Proteomes" id="UP000243579"/>
    </source>
</evidence>
<evidence type="ECO:0000256" key="3">
    <source>
        <dbReference type="ARBA" id="ARBA00022448"/>
    </source>
</evidence>
<feature type="transmembrane region" description="Helical" evidence="9">
    <location>
        <begin position="174"/>
        <end position="196"/>
    </location>
</feature>
<keyword evidence="3" id="KW-0813">Transport</keyword>
<evidence type="ECO:0000256" key="8">
    <source>
        <dbReference type="SAM" id="MobiDB-lite"/>
    </source>
</evidence>
<dbReference type="InterPro" id="IPR050363">
    <property type="entry name" value="MIP/Aquaporin"/>
</dbReference>
<evidence type="ECO:0000256" key="5">
    <source>
        <dbReference type="ARBA" id="ARBA00022989"/>
    </source>
</evidence>
<dbReference type="Gene3D" id="1.20.1080.10">
    <property type="entry name" value="Glycerol uptake facilitator protein"/>
    <property type="match status" value="1"/>
</dbReference>
<name>A0A1V9ZTQ2_ACHHY</name>